<feature type="compositionally biased region" description="Basic and acidic residues" evidence="1">
    <location>
        <begin position="90"/>
        <end position="99"/>
    </location>
</feature>
<evidence type="ECO:0000256" key="2">
    <source>
        <dbReference type="SAM" id="Phobius"/>
    </source>
</evidence>
<gene>
    <name evidence="3" type="ORF">DFI_12730</name>
</gene>
<dbReference type="RefSeq" id="WP_027463834.1">
    <property type="nucleotide sequence ID" value="NZ_CP021081.1"/>
</dbReference>
<proteinExistence type="predicted"/>
<dbReference type="AlphaFoldDB" id="A0A221SYP4"/>
<feature type="region of interest" description="Disordered" evidence="1">
    <location>
        <begin position="71"/>
        <end position="99"/>
    </location>
</feature>
<protein>
    <submittedName>
        <fullName evidence="3">Uncharacterized protein</fullName>
    </submittedName>
</protein>
<accession>A0A221SYP4</accession>
<evidence type="ECO:0000256" key="1">
    <source>
        <dbReference type="SAM" id="MobiDB-lite"/>
    </source>
</evidence>
<evidence type="ECO:0000313" key="4">
    <source>
        <dbReference type="Proteomes" id="UP000259030"/>
    </source>
</evidence>
<evidence type="ECO:0000313" key="3">
    <source>
        <dbReference type="EMBL" id="ASN81740.1"/>
    </source>
</evidence>
<name>A0A221SYP4_9DEIO</name>
<keyword evidence="2" id="KW-1133">Transmembrane helix</keyword>
<dbReference type="KEGG" id="dfc:DFI_12730"/>
<keyword evidence="2" id="KW-0812">Transmembrane</keyword>
<feature type="transmembrane region" description="Helical" evidence="2">
    <location>
        <begin position="33"/>
        <end position="54"/>
    </location>
</feature>
<keyword evidence="4" id="KW-1185">Reference proteome</keyword>
<dbReference type="Proteomes" id="UP000259030">
    <property type="component" value="Chromosome"/>
</dbReference>
<dbReference type="EMBL" id="CP021081">
    <property type="protein sequence ID" value="ASN81740.1"/>
    <property type="molecule type" value="Genomic_DNA"/>
</dbReference>
<keyword evidence="2" id="KW-0472">Membrane</keyword>
<organism evidence="3 4">
    <name type="scientific">Deinococcus ficus</name>
    <dbReference type="NCBI Taxonomy" id="317577"/>
    <lineage>
        <taxon>Bacteria</taxon>
        <taxon>Thermotogati</taxon>
        <taxon>Deinococcota</taxon>
        <taxon>Deinococci</taxon>
        <taxon>Deinococcales</taxon>
        <taxon>Deinococcaceae</taxon>
        <taxon>Deinococcus</taxon>
    </lineage>
</organism>
<reference evidence="3 4" key="1">
    <citation type="submission" date="2017-05" db="EMBL/GenBank/DDBJ databases">
        <title>The complete genome sequence of Deinococcus ficus isolated from the rhizosphere of the Ficus religiosa L. in Taiwan.</title>
        <authorList>
            <person name="Wu K.-M."/>
            <person name="Liao T.-L."/>
            <person name="Liu Y.-M."/>
            <person name="Young C.-C."/>
            <person name="Tsai S.-F."/>
        </authorList>
    </citation>
    <scope>NUCLEOTIDE SEQUENCE [LARGE SCALE GENOMIC DNA]</scope>
    <source>
        <strain evidence="3 4">CC-FR2-10</strain>
    </source>
</reference>
<sequence>MAWLLGVMLLLSAAGLLLRSAWRERRPCEQPCIVPAVLAGLLWGVGEVLIWLMVALAQAAGEREVALWSSAQRARGEPADSLTPSPVAAELRDSPARAA</sequence>